<sequence length="143" mass="15706">MSPKNDWARPAKARSLSYLILTTSADLVVGNPSNSSSSSSLVTTSMQDIRGSTLSGVLVRYRIRRASIRKAYMKNVGRTRCGHRTIANRIMWTKTVVGGWAQVLMLSAQLATAASFDNPPTTLNQLTLLFLMLHMSVSESNMN</sequence>
<name>A0A7C8YW93_OPUST</name>
<reference evidence="1" key="1">
    <citation type="journal article" date="2013" name="J. Plant Res.">
        <title>Effect of fungi and light on seed germination of three Opuntia species from semiarid lands of central Mexico.</title>
        <authorList>
            <person name="Delgado-Sanchez P."/>
            <person name="Jimenez-Bremont J.F."/>
            <person name="Guerrero-Gonzalez Mde L."/>
            <person name="Flores J."/>
        </authorList>
    </citation>
    <scope>NUCLEOTIDE SEQUENCE</scope>
    <source>
        <tissue evidence="1">Cladode</tissue>
    </source>
</reference>
<organism evidence="1">
    <name type="scientific">Opuntia streptacantha</name>
    <name type="common">Prickly pear cactus</name>
    <name type="synonym">Opuntia cardona</name>
    <dbReference type="NCBI Taxonomy" id="393608"/>
    <lineage>
        <taxon>Eukaryota</taxon>
        <taxon>Viridiplantae</taxon>
        <taxon>Streptophyta</taxon>
        <taxon>Embryophyta</taxon>
        <taxon>Tracheophyta</taxon>
        <taxon>Spermatophyta</taxon>
        <taxon>Magnoliopsida</taxon>
        <taxon>eudicotyledons</taxon>
        <taxon>Gunneridae</taxon>
        <taxon>Pentapetalae</taxon>
        <taxon>Caryophyllales</taxon>
        <taxon>Cactineae</taxon>
        <taxon>Cactaceae</taxon>
        <taxon>Opuntioideae</taxon>
        <taxon>Opuntia</taxon>
    </lineage>
</organism>
<dbReference type="EMBL" id="GISG01061985">
    <property type="protein sequence ID" value="MBA4627410.1"/>
    <property type="molecule type" value="Transcribed_RNA"/>
</dbReference>
<evidence type="ECO:0000313" key="1">
    <source>
        <dbReference type="EMBL" id="MBA4627410.1"/>
    </source>
</evidence>
<reference evidence="1" key="2">
    <citation type="submission" date="2020-07" db="EMBL/GenBank/DDBJ databases">
        <authorList>
            <person name="Vera ALvarez R."/>
            <person name="Arias-Moreno D.M."/>
            <person name="Jimenez-Jacinto V."/>
            <person name="Jimenez-Bremont J.F."/>
            <person name="Swaminathan K."/>
            <person name="Moose S.P."/>
            <person name="Guerrero-Gonzalez M.L."/>
            <person name="Marino-Ramirez L."/>
            <person name="Landsman D."/>
            <person name="Rodriguez-Kessler M."/>
            <person name="Delgado-Sanchez P."/>
        </authorList>
    </citation>
    <scope>NUCLEOTIDE SEQUENCE</scope>
    <source>
        <tissue evidence="1">Cladode</tissue>
    </source>
</reference>
<dbReference type="AlphaFoldDB" id="A0A7C8YW93"/>
<proteinExistence type="predicted"/>
<protein>
    <submittedName>
        <fullName evidence="1">Uncharacterized protein</fullName>
    </submittedName>
</protein>
<accession>A0A7C8YW93</accession>